<keyword evidence="1" id="KW-0812">Transmembrane</keyword>
<dbReference type="AlphaFoldDB" id="A0A370I4R9"/>
<protein>
    <submittedName>
        <fullName evidence="2">Uncharacterized protein</fullName>
    </submittedName>
</protein>
<dbReference type="EMBL" id="QQBC01000008">
    <property type="protein sequence ID" value="RDI64334.1"/>
    <property type="molecule type" value="Genomic_DNA"/>
</dbReference>
<comment type="caution">
    <text evidence="2">The sequence shown here is derived from an EMBL/GenBank/DDBJ whole genome shotgun (WGS) entry which is preliminary data.</text>
</comment>
<evidence type="ECO:0000256" key="1">
    <source>
        <dbReference type="SAM" id="Phobius"/>
    </source>
</evidence>
<gene>
    <name evidence="2" type="ORF">DFR76_108166</name>
</gene>
<keyword evidence="1" id="KW-1133">Transmembrane helix</keyword>
<dbReference type="Proteomes" id="UP000254869">
    <property type="component" value="Unassembled WGS sequence"/>
</dbReference>
<feature type="transmembrane region" description="Helical" evidence="1">
    <location>
        <begin position="37"/>
        <end position="56"/>
    </location>
</feature>
<sequence>MVRIGIWLAVLGFGSLLLQQLDMHFIILAWADEMQPWFGIVLGAAGLLVALGGAVASNTAKDEV</sequence>
<evidence type="ECO:0000313" key="2">
    <source>
        <dbReference type="EMBL" id="RDI64334.1"/>
    </source>
</evidence>
<accession>A0A370I4R9</accession>
<dbReference type="RefSeq" id="WP_067997236.1">
    <property type="nucleotide sequence ID" value="NZ_QQBC01000008.1"/>
</dbReference>
<proteinExistence type="predicted"/>
<keyword evidence="3" id="KW-1185">Reference proteome</keyword>
<feature type="transmembrane region" description="Helical" evidence="1">
    <location>
        <begin position="7"/>
        <end position="31"/>
    </location>
</feature>
<reference evidence="2 3" key="1">
    <citation type="submission" date="2018-07" db="EMBL/GenBank/DDBJ databases">
        <title>Genomic Encyclopedia of Type Strains, Phase IV (KMG-IV): sequencing the most valuable type-strain genomes for metagenomic binning, comparative biology and taxonomic classification.</title>
        <authorList>
            <person name="Goeker M."/>
        </authorList>
    </citation>
    <scope>NUCLEOTIDE SEQUENCE [LARGE SCALE GENOMIC DNA]</scope>
    <source>
        <strain evidence="2 3">DSM 44290</strain>
    </source>
</reference>
<evidence type="ECO:0000313" key="3">
    <source>
        <dbReference type="Proteomes" id="UP000254869"/>
    </source>
</evidence>
<name>A0A370I4R9_9NOCA</name>
<organism evidence="2 3">
    <name type="scientific">Nocardia pseudobrasiliensis</name>
    <dbReference type="NCBI Taxonomy" id="45979"/>
    <lineage>
        <taxon>Bacteria</taxon>
        <taxon>Bacillati</taxon>
        <taxon>Actinomycetota</taxon>
        <taxon>Actinomycetes</taxon>
        <taxon>Mycobacteriales</taxon>
        <taxon>Nocardiaceae</taxon>
        <taxon>Nocardia</taxon>
    </lineage>
</organism>
<keyword evidence="1" id="KW-0472">Membrane</keyword>